<evidence type="ECO:0000256" key="6">
    <source>
        <dbReference type="ARBA" id="ARBA00023242"/>
    </source>
</evidence>
<reference evidence="10" key="2">
    <citation type="submission" date="2025-08" db="UniProtKB">
        <authorList>
            <consortium name="Ensembl"/>
        </authorList>
    </citation>
    <scope>IDENTIFICATION</scope>
</reference>
<dbReference type="PANTHER" id="PTHR24381:SF393">
    <property type="entry name" value="CHROMATIN-LINKED ADAPTOR FOR MSL PROTEINS, ISOFORM B"/>
    <property type="match status" value="1"/>
</dbReference>
<dbReference type="PANTHER" id="PTHR24381">
    <property type="entry name" value="ZINC FINGER PROTEIN"/>
    <property type="match status" value="1"/>
</dbReference>
<feature type="region of interest" description="Disordered" evidence="8">
    <location>
        <begin position="1"/>
        <end position="21"/>
    </location>
</feature>
<dbReference type="FunFam" id="3.30.160.60:FF:000295">
    <property type="entry name" value="zinc finger protein 19"/>
    <property type="match status" value="1"/>
</dbReference>
<organism evidence="10 11">
    <name type="scientific">Scophthalmus maximus</name>
    <name type="common">Turbot</name>
    <name type="synonym">Psetta maxima</name>
    <dbReference type="NCBI Taxonomy" id="52904"/>
    <lineage>
        <taxon>Eukaryota</taxon>
        <taxon>Metazoa</taxon>
        <taxon>Chordata</taxon>
        <taxon>Craniata</taxon>
        <taxon>Vertebrata</taxon>
        <taxon>Euteleostomi</taxon>
        <taxon>Actinopterygii</taxon>
        <taxon>Neopterygii</taxon>
        <taxon>Teleostei</taxon>
        <taxon>Neoteleostei</taxon>
        <taxon>Acanthomorphata</taxon>
        <taxon>Carangaria</taxon>
        <taxon>Pleuronectiformes</taxon>
        <taxon>Pleuronectoidei</taxon>
        <taxon>Scophthalmidae</taxon>
        <taxon>Scophthalmus</taxon>
    </lineage>
</organism>
<feature type="domain" description="C2H2-type" evidence="9">
    <location>
        <begin position="290"/>
        <end position="317"/>
    </location>
</feature>
<proteinExistence type="predicted"/>
<dbReference type="SMART" id="SM00355">
    <property type="entry name" value="ZnF_C2H2"/>
    <property type="match status" value="5"/>
</dbReference>
<evidence type="ECO:0000256" key="1">
    <source>
        <dbReference type="ARBA" id="ARBA00004123"/>
    </source>
</evidence>
<feature type="domain" description="C2H2-type" evidence="9">
    <location>
        <begin position="262"/>
        <end position="289"/>
    </location>
</feature>
<evidence type="ECO:0000256" key="2">
    <source>
        <dbReference type="ARBA" id="ARBA00022723"/>
    </source>
</evidence>
<dbReference type="GO" id="GO:0005634">
    <property type="term" value="C:nucleus"/>
    <property type="evidence" value="ECO:0007669"/>
    <property type="project" value="UniProtKB-SubCell"/>
</dbReference>
<evidence type="ECO:0000313" key="11">
    <source>
        <dbReference type="Proteomes" id="UP000694558"/>
    </source>
</evidence>
<evidence type="ECO:0000256" key="4">
    <source>
        <dbReference type="ARBA" id="ARBA00022771"/>
    </source>
</evidence>
<protein>
    <recommendedName>
        <fullName evidence="9">C2H2-type domain-containing protein</fullName>
    </recommendedName>
</protein>
<evidence type="ECO:0000256" key="7">
    <source>
        <dbReference type="PROSITE-ProRule" id="PRU00042"/>
    </source>
</evidence>
<dbReference type="GO" id="GO:0000981">
    <property type="term" value="F:DNA-binding transcription factor activity, RNA polymerase II-specific"/>
    <property type="evidence" value="ECO:0007669"/>
    <property type="project" value="TreeGrafter"/>
</dbReference>
<dbReference type="Ensembl" id="ENSSMAT00000060893.1">
    <property type="protein sequence ID" value="ENSSMAP00000069340.1"/>
    <property type="gene ID" value="ENSSMAG00000025947.1"/>
</dbReference>
<accession>A0A8D3EC31</accession>
<dbReference type="GO" id="GO:0008270">
    <property type="term" value="F:zinc ion binding"/>
    <property type="evidence" value="ECO:0007669"/>
    <property type="project" value="UniProtKB-KW"/>
</dbReference>
<comment type="subcellular location">
    <subcellularLocation>
        <location evidence="1">Nucleus</location>
    </subcellularLocation>
</comment>
<keyword evidence="5" id="KW-0862">Zinc</keyword>
<evidence type="ECO:0000256" key="3">
    <source>
        <dbReference type="ARBA" id="ARBA00022737"/>
    </source>
</evidence>
<feature type="compositionally biased region" description="Low complexity" evidence="8">
    <location>
        <begin position="70"/>
        <end position="86"/>
    </location>
</feature>
<keyword evidence="2" id="KW-0479">Metal-binding</keyword>
<dbReference type="InterPro" id="IPR013087">
    <property type="entry name" value="Znf_C2H2_type"/>
</dbReference>
<evidence type="ECO:0000313" key="10">
    <source>
        <dbReference type="Ensembl" id="ENSSMAP00000069340.1"/>
    </source>
</evidence>
<dbReference type="PROSITE" id="PS50157">
    <property type="entry name" value="ZINC_FINGER_C2H2_2"/>
    <property type="match status" value="3"/>
</dbReference>
<dbReference type="Proteomes" id="UP000694558">
    <property type="component" value="Chromosome 1"/>
</dbReference>
<feature type="region of interest" description="Disordered" evidence="8">
    <location>
        <begin position="34"/>
        <end position="144"/>
    </location>
</feature>
<dbReference type="GO" id="GO:0000977">
    <property type="term" value="F:RNA polymerase II transcription regulatory region sequence-specific DNA binding"/>
    <property type="evidence" value="ECO:0007669"/>
    <property type="project" value="TreeGrafter"/>
</dbReference>
<dbReference type="SUPFAM" id="SSF57667">
    <property type="entry name" value="beta-beta-alpha zinc fingers"/>
    <property type="match status" value="1"/>
</dbReference>
<keyword evidence="6" id="KW-0539">Nucleus</keyword>
<reference evidence="10" key="1">
    <citation type="submission" date="2023-05" db="EMBL/GenBank/DDBJ databases">
        <title>High-quality long-read genome of Scophthalmus maximus.</title>
        <authorList>
            <person name="Lien S."/>
            <person name="Martinez P."/>
        </authorList>
    </citation>
    <scope>NUCLEOTIDE SEQUENCE [LARGE SCALE GENOMIC DNA]</scope>
</reference>
<dbReference type="PROSITE" id="PS00028">
    <property type="entry name" value="ZINC_FINGER_C2H2_1"/>
    <property type="match status" value="2"/>
</dbReference>
<dbReference type="InterPro" id="IPR036236">
    <property type="entry name" value="Znf_C2H2_sf"/>
</dbReference>
<dbReference type="AlphaFoldDB" id="A0A8D3EC31"/>
<keyword evidence="3" id="KW-0677">Repeat</keyword>
<feature type="domain" description="C2H2-type" evidence="9">
    <location>
        <begin position="165"/>
        <end position="193"/>
    </location>
</feature>
<feature type="compositionally biased region" description="Polar residues" evidence="8">
    <location>
        <begin position="1"/>
        <end position="12"/>
    </location>
</feature>
<dbReference type="GeneTree" id="ENSGT00940000181435"/>
<feature type="compositionally biased region" description="Polar residues" evidence="8">
    <location>
        <begin position="131"/>
        <end position="144"/>
    </location>
</feature>
<dbReference type="Gene3D" id="3.30.160.60">
    <property type="entry name" value="Classic Zinc Finger"/>
    <property type="match status" value="2"/>
</dbReference>
<name>A0A8D3EC31_SCOMX</name>
<keyword evidence="4 7" id="KW-0863">Zinc-finger</keyword>
<evidence type="ECO:0000259" key="9">
    <source>
        <dbReference type="PROSITE" id="PS50157"/>
    </source>
</evidence>
<feature type="compositionally biased region" description="Basic and acidic residues" evidence="8">
    <location>
        <begin position="55"/>
        <end position="65"/>
    </location>
</feature>
<sequence>MVSKSAPKSKTGVSKKHHSSECCDFESFLQLPEHQSYESQAQDKVCRSSGVMSDASDKEEHHFASHVEFSLELPSSSTDTSTEEPSVPGMLYGEPLSGEDSSSDTDETKLATSKEMSVARPARNSVDHSEGQTPQLASSRQMSKSLQPIVILEPPESVNGMSNSYRCRDCQHTTHNVDDLIEHHHNCHSGHNFQFCKTSFCHASGKYRHMKKHELFKLTGKMFRYRNTMCSSMSKPATLSSINFEVTKDNLKSAEENSSLSLSCKFCGKYVSTQQSLKKHEGNHRGERPYRCLECGRGFKRHSHLIAHKTVHQKRIQCTVCKKILPTIGELIHRRYLLQHMIK</sequence>
<evidence type="ECO:0000256" key="5">
    <source>
        <dbReference type="ARBA" id="ARBA00022833"/>
    </source>
</evidence>
<gene>
    <name evidence="10" type="primary">znf1035</name>
</gene>
<evidence type="ECO:0000256" key="8">
    <source>
        <dbReference type="SAM" id="MobiDB-lite"/>
    </source>
</evidence>